<name>A0A166FP40_9AGAM</name>
<protein>
    <submittedName>
        <fullName evidence="1">Uncharacterized protein</fullName>
    </submittedName>
</protein>
<evidence type="ECO:0000313" key="2">
    <source>
        <dbReference type="Proteomes" id="UP000076798"/>
    </source>
</evidence>
<sequence>MSSNYKPEHRLSKRAQKHGWNLFLWGHSSTAGTCIRLHGGVNLDRLHFLTTASLCRWIGLFLSPTDTFELRPINVVSDPEGFLAYFEEETSLPALNDKPFEHPTPGDYAAFQNAHCPRPPP</sequence>
<reference evidence="1 2" key="1">
    <citation type="journal article" date="2016" name="Mol. Biol. Evol.">
        <title>Comparative Genomics of Early-Diverging Mushroom-Forming Fungi Provides Insights into the Origins of Lignocellulose Decay Capabilities.</title>
        <authorList>
            <person name="Nagy L.G."/>
            <person name="Riley R."/>
            <person name="Tritt A."/>
            <person name="Adam C."/>
            <person name="Daum C."/>
            <person name="Floudas D."/>
            <person name="Sun H."/>
            <person name="Yadav J.S."/>
            <person name="Pangilinan J."/>
            <person name="Larsson K.H."/>
            <person name="Matsuura K."/>
            <person name="Barry K."/>
            <person name="Labutti K."/>
            <person name="Kuo R."/>
            <person name="Ohm R.A."/>
            <person name="Bhattacharya S.S."/>
            <person name="Shirouzu T."/>
            <person name="Yoshinaga Y."/>
            <person name="Martin F.M."/>
            <person name="Grigoriev I.V."/>
            <person name="Hibbett D.S."/>
        </authorList>
    </citation>
    <scope>NUCLEOTIDE SEQUENCE [LARGE SCALE GENOMIC DNA]</scope>
    <source>
        <strain evidence="1 2">HHB10207 ss-3</strain>
    </source>
</reference>
<evidence type="ECO:0000313" key="1">
    <source>
        <dbReference type="EMBL" id="KZT40863.1"/>
    </source>
</evidence>
<dbReference type="AlphaFoldDB" id="A0A166FP40"/>
<proteinExistence type="predicted"/>
<dbReference type="Proteomes" id="UP000076798">
    <property type="component" value="Unassembled WGS sequence"/>
</dbReference>
<organism evidence="1 2">
    <name type="scientific">Sistotremastrum suecicum HHB10207 ss-3</name>
    <dbReference type="NCBI Taxonomy" id="1314776"/>
    <lineage>
        <taxon>Eukaryota</taxon>
        <taxon>Fungi</taxon>
        <taxon>Dikarya</taxon>
        <taxon>Basidiomycota</taxon>
        <taxon>Agaricomycotina</taxon>
        <taxon>Agaricomycetes</taxon>
        <taxon>Sistotremastrales</taxon>
        <taxon>Sistotremastraceae</taxon>
        <taxon>Sistotremastrum</taxon>
    </lineage>
</organism>
<gene>
    <name evidence="1" type="ORF">SISSUDRAFT_1043597</name>
</gene>
<dbReference type="EMBL" id="KV428027">
    <property type="protein sequence ID" value="KZT40863.1"/>
    <property type="molecule type" value="Genomic_DNA"/>
</dbReference>
<keyword evidence="2" id="KW-1185">Reference proteome</keyword>
<accession>A0A166FP40</accession>